<keyword evidence="3" id="KW-1185">Reference proteome</keyword>
<reference evidence="2 3" key="1">
    <citation type="submission" date="2018-06" db="EMBL/GenBank/DDBJ databases">
        <title>Whole genome sequencing of Candida tropicalis (genome annotated by CSBL at Korea University).</title>
        <authorList>
            <person name="Ahn J."/>
        </authorList>
    </citation>
    <scope>NUCLEOTIDE SEQUENCE [LARGE SCALE GENOMIC DNA]</scope>
    <source>
        <strain evidence="2 3">ATCC 20962</strain>
    </source>
</reference>
<evidence type="ECO:0000313" key="3">
    <source>
        <dbReference type="Proteomes" id="UP000253472"/>
    </source>
</evidence>
<comment type="caution">
    <text evidence="2">The sequence shown here is derived from an EMBL/GenBank/DDBJ whole genome shotgun (WGS) entry which is preliminary data.</text>
</comment>
<evidence type="ECO:0000256" key="1">
    <source>
        <dbReference type="SAM" id="MobiDB-lite"/>
    </source>
</evidence>
<dbReference type="AlphaFoldDB" id="A0A367Y3D9"/>
<name>A0A367Y3D9_9ASCO</name>
<dbReference type="EMBL" id="QLNQ01000026">
    <property type="protein sequence ID" value="RCK60395.1"/>
    <property type="molecule type" value="Genomic_DNA"/>
</dbReference>
<gene>
    <name evidence="2" type="ORF">Cantr_08281</name>
</gene>
<evidence type="ECO:0000313" key="2">
    <source>
        <dbReference type="EMBL" id="RCK60395.1"/>
    </source>
</evidence>
<proteinExistence type="predicted"/>
<feature type="region of interest" description="Disordered" evidence="1">
    <location>
        <begin position="110"/>
        <end position="133"/>
    </location>
</feature>
<organism evidence="2 3">
    <name type="scientific">Candida viswanathii</name>
    <dbReference type="NCBI Taxonomy" id="5486"/>
    <lineage>
        <taxon>Eukaryota</taxon>
        <taxon>Fungi</taxon>
        <taxon>Dikarya</taxon>
        <taxon>Ascomycota</taxon>
        <taxon>Saccharomycotina</taxon>
        <taxon>Pichiomycetes</taxon>
        <taxon>Debaryomycetaceae</taxon>
        <taxon>Candida/Lodderomyces clade</taxon>
        <taxon>Candida</taxon>
    </lineage>
</organism>
<accession>A0A367Y3D9</accession>
<sequence length="133" mass="15037">MTQDKIAIYTQPEDQQEQTIEVTESVKEKLENLIEQLPSSSSELPLYEDLKKRSVDFEGIEIPEGKIPLDGQFSTKEVQKIVEIAQEHGILNDDITVQLVDKKPVGDTVVIADPKEKEEKEEEEEAKATNEAK</sequence>
<dbReference type="Proteomes" id="UP000253472">
    <property type="component" value="Unassembled WGS sequence"/>
</dbReference>
<protein>
    <submittedName>
        <fullName evidence="2">Uncharacterized protein</fullName>
    </submittedName>
</protein>
<dbReference type="OrthoDB" id="4093861at2759"/>